<dbReference type="Proteomes" id="UP000184287">
    <property type="component" value="Unassembled WGS sequence"/>
</dbReference>
<evidence type="ECO:0000313" key="1">
    <source>
        <dbReference type="EMBL" id="SHF61066.1"/>
    </source>
</evidence>
<keyword evidence="2" id="KW-1185">Reference proteome</keyword>
<dbReference type="EMBL" id="FQUQ01000003">
    <property type="protein sequence ID" value="SHF61066.1"/>
    <property type="molecule type" value="Genomic_DNA"/>
</dbReference>
<sequence length="250" mass="29070">MTNNYIAFSLWGDKEIYTAGAIRNAEMAGEIYKDWKVVVYYDHTVPKPVILRLNELNVILKDMTGSGIYGAFWRFTVADLPDSKYNIFRDTDSRLSLREKLAVDEWMKNGDTLHLMRDHPFHLLIPYGATSPSILAGMWGIKGGAFEMTKAIKEFCMNKDDYYGIDQAFLQDVYTKFKNSITVHDDFFEKKPFPSKRSGDRFVGERIGENELPAGDEWKQIRIYNKTHYPSVFRRFKSWALSIFTQPLKK</sequence>
<dbReference type="AlphaFoldDB" id="A0A1M5D292"/>
<accession>A0A1M5D292</accession>
<evidence type="ECO:0000313" key="2">
    <source>
        <dbReference type="Proteomes" id="UP000184287"/>
    </source>
</evidence>
<gene>
    <name evidence="1" type="ORF">SAMN04488522_10343</name>
</gene>
<name>A0A1M5D292_9SPHI</name>
<organism evidence="1 2">
    <name type="scientific">Pedobacter caeni</name>
    <dbReference type="NCBI Taxonomy" id="288992"/>
    <lineage>
        <taxon>Bacteria</taxon>
        <taxon>Pseudomonadati</taxon>
        <taxon>Bacteroidota</taxon>
        <taxon>Sphingobacteriia</taxon>
        <taxon>Sphingobacteriales</taxon>
        <taxon>Sphingobacteriaceae</taxon>
        <taxon>Pedobacter</taxon>
    </lineage>
</organism>
<proteinExistence type="predicted"/>
<dbReference type="STRING" id="288992.SAMN04488522_10343"/>
<protein>
    <submittedName>
        <fullName evidence="1">Uncharacterized protein</fullName>
    </submittedName>
</protein>
<reference evidence="2" key="1">
    <citation type="submission" date="2016-11" db="EMBL/GenBank/DDBJ databases">
        <authorList>
            <person name="Varghese N."/>
            <person name="Submissions S."/>
        </authorList>
    </citation>
    <scope>NUCLEOTIDE SEQUENCE [LARGE SCALE GENOMIC DNA]</scope>
    <source>
        <strain evidence="2">DSM 16990</strain>
    </source>
</reference>